<dbReference type="Pfam" id="PF00026">
    <property type="entry name" value="Asp"/>
    <property type="match status" value="1"/>
</dbReference>
<reference evidence="8" key="1">
    <citation type="submission" date="2022-08" db="EMBL/GenBank/DDBJ databases">
        <authorList>
            <consortium name="DOE Joint Genome Institute"/>
            <person name="Min B."/>
            <person name="Sierra-Patev S."/>
            <person name="Naranjo-Ortiz M."/>
            <person name="Looney B."/>
            <person name="Konkel Z."/>
            <person name="Slot J.C."/>
            <person name="Sakamoto Y."/>
            <person name="Steenwyk J.L."/>
            <person name="Rokas A."/>
            <person name="Carro J."/>
            <person name="Camarero S."/>
            <person name="Ferreira P."/>
            <person name="Molpeceres G."/>
            <person name="Ruiz-duenas F.J."/>
            <person name="Serrano A."/>
            <person name="Henrissat B."/>
            <person name="Drula E."/>
            <person name="Hughes K.W."/>
            <person name="Mata J.L."/>
            <person name="Ishikawa N.K."/>
            <person name="Vargas-Isla R."/>
            <person name="Ushijima S."/>
            <person name="Smith C.A."/>
            <person name="Ahrendt S."/>
            <person name="Andreopoulos W."/>
            <person name="He G."/>
            <person name="LaButti K."/>
            <person name="Lipzen A."/>
            <person name="Ng V."/>
            <person name="Riley R."/>
            <person name="Sandor L."/>
            <person name="Barry K."/>
            <person name="Martinez A.T."/>
            <person name="Xiao Y."/>
            <person name="Gibbons J.G."/>
            <person name="Terashima K."/>
            <person name="Hibbett D.S."/>
            <person name="Grigoriev I.V."/>
        </authorList>
    </citation>
    <scope>NUCLEOTIDE SEQUENCE</scope>
    <source>
        <strain evidence="8">ET3784</strain>
    </source>
</reference>
<feature type="domain" description="Peptidase A1" evidence="7">
    <location>
        <begin position="113"/>
        <end position="421"/>
    </location>
</feature>
<keyword evidence="5" id="KW-0378">Hydrolase</keyword>
<dbReference type="InterPro" id="IPR034164">
    <property type="entry name" value="Pepsin-like_dom"/>
</dbReference>
<dbReference type="InterPro" id="IPR001969">
    <property type="entry name" value="Aspartic_peptidase_AS"/>
</dbReference>
<evidence type="ECO:0000256" key="1">
    <source>
        <dbReference type="ARBA" id="ARBA00007447"/>
    </source>
</evidence>
<protein>
    <submittedName>
        <fullName evidence="8">Acid protease</fullName>
    </submittedName>
</protein>
<dbReference type="AlphaFoldDB" id="A0AA38N0L9"/>
<comment type="similarity">
    <text evidence="1 5">Belongs to the peptidase A1 family.</text>
</comment>
<dbReference type="Proteomes" id="UP001176059">
    <property type="component" value="Unassembled WGS sequence"/>
</dbReference>
<sequence length="428" mass="44877">MFAKASLVSFIALSMLASASPLQPQQARGPIALPKRSTLIKSDGTFDLDKAIAQTVATKNKHRQNLINLQNNTGSLPQGFEIKPLASLPLNIQRSLQKRQAEALTDEEDDEEWAGTVSIGTPGQKFLIDFDTGSSDLWIPSSSCTSTTCSQKSTYDSSSSSTSSKKSGTFSIQYGDGSTVSGPVFSDTVTVAGIQVSNQTFSAVTTLSSTFASDPVDGILGLAFPALSNLNADPLFVTANSQGAVNSNEFGFYLASSTSELYLGGADTNLYSGSIEYHDVDTSSGFWQITGASIASGSTTAVSDFDTIIDSGTTIMYGPPSAVKEFYAQVSGAKLYDSTNGFYSFPCDSAPEVSFSWGGDSFTVSSDNFNLGSTSSGASTCVGALAAQDLGLGDSTWLLGDSWMKNVYTVFSFAKTAVGFAKLSQSTN</sequence>
<dbReference type="Gene3D" id="2.40.70.10">
    <property type="entry name" value="Acid Proteases"/>
    <property type="match status" value="2"/>
</dbReference>
<keyword evidence="4" id="KW-1015">Disulfide bond</keyword>
<feature type="active site" evidence="3">
    <location>
        <position position="310"/>
    </location>
</feature>
<feature type="signal peptide" evidence="6">
    <location>
        <begin position="1"/>
        <end position="19"/>
    </location>
</feature>
<dbReference type="PANTHER" id="PTHR47966">
    <property type="entry name" value="BETA-SITE APP-CLEAVING ENZYME, ISOFORM A-RELATED"/>
    <property type="match status" value="1"/>
</dbReference>
<evidence type="ECO:0000313" key="8">
    <source>
        <dbReference type="EMBL" id="KAJ3733005.1"/>
    </source>
</evidence>
<keyword evidence="6" id="KW-0732">Signal</keyword>
<keyword evidence="2 5" id="KW-0064">Aspartyl protease</keyword>
<proteinExistence type="inferred from homology"/>
<dbReference type="SUPFAM" id="SSF50630">
    <property type="entry name" value="Acid proteases"/>
    <property type="match status" value="1"/>
</dbReference>
<dbReference type="PRINTS" id="PR00792">
    <property type="entry name" value="PEPSIN"/>
</dbReference>
<gene>
    <name evidence="8" type="ORF">DFJ43DRAFT_996282</name>
</gene>
<dbReference type="FunFam" id="2.40.70.10:FF:000008">
    <property type="entry name" value="Cathepsin D"/>
    <property type="match status" value="1"/>
</dbReference>
<dbReference type="GO" id="GO:0006508">
    <property type="term" value="P:proteolysis"/>
    <property type="evidence" value="ECO:0007669"/>
    <property type="project" value="UniProtKB-KW"/>
</dbReference>
<dbReference type="InterPro" id="IPR033121">
    <property type="entry name" value="PEPTIDASE_A1"/>
</dbReference>
<dbReference type="CDD" id="cd05471">
    <property type="entry name" value="pepsin_like"/>
    <property type="match status" value="1"/>
</dbReference>
<evidence type="ECO:0000256" key="2">
    <source>
        <dbReference type="ARBA" id="ARBA00022750"/>
    </source>
</evidence>
<evidence type="ECO:0000256" key="5">
    <source>
        <dbReference type="RuleBase" id="RU000454"/>
    </source>
</evidence>
<evidence type="ECO:0000256" key="4">
    <source>
        <dbReference type="PIRSR" id="PIRSR601461-2"/>
    </source>
</evidence>
<name>A0AA38N0L9_9AGAR</name>
<dbReference type="PROSITE" id="PS00141">
    <property type="entry name" value="ASP_PROTEASE"/>
    <property type="match status" value="1"/>
</dbReference>
<reference evidence="8" key="2">
    <citation type="journal article" date="2023" name="Proc. Natl. Acad. Sci. U.S.A.">
        <title>A global phylogenomic analysis of the shiitake genus Lentinula.</title>
        <authorList>
            <person name="Sierra-Patev S."/>
            <person name="Min B."/>
            <person name="Naranjo-Ortiz M."/>
            <person name="Looney B."/>
            <person name="Konkel Z."/>
            <person name="Slot J.C."/>
            <person name="Sakamoto Y."/>
            <person name="Steenwyk J.L."/>
            <person name="Rokas A."/>
            <person name="Carro J."/>
            <person name="Camarero S."/>
            <person name="Ferreira P."/>
            <person name="Molpeceres G."/>
            <person name="Ruiz-Duenas F.J."/>
            <person name="Serrano A."/>
            <person name="Henrissat B."/>
            <person name="Drula E."/>
            <person name="Hughes K.W."/>
            <person name="Mata J.L."/>
            <person name="Ishikawa N.K."/>
            <person name="Vargas-Isla R."/>
            <person name="Ushijima S."/>
            <person name="Smith C.A."/>
            <person name="Donoghue J."/>
            <person name="Ahrendt S."/>
            <person name="Andreopoulos W."/>
            <person name="He G."/>
            <person name="LaButti K."/>
            <person name="Lipzen A."/>
            <person name="Ng V."/>
            <person name="Riley R."/>
            <person name="Sandor L."/>
            <person name="Barry K."/>
            <person name="Martinez A.T."/>
            <person name="Xiao Y."/>
            <person name="Gibbons J.G."/>
            <person name="Terashima K."/>
            <person name="Grigoriev I.V."/>
            <person name="Hibbett D."/>
        </authorList>
    </citation>
    <scope>NUCLEOTIDE SEQUENCE</scope>
    <source>
        <strain evidence="8">ET3784</strain>
    </source>
</reference>
<dbReference type="PANTHER" id="PTHR47966:SF51">
    <property type="entry name" value="BETA-SITE APP-CLEAVING ENZYME, ISOFORM A-RELATED"/>
    <property type="match status" value="1"/>
</dbReference>
<evidence type="ECO:0000259" key="7">
    <source>
        <dbReference type="PROSITE" id="PS51767"/>
    </source>
</evidence>
<evidence type="ECO:0000256" key="3">
    <source>
        <dbReference type="PIRSR" id="PIRSR601461-1"/>
    </source>
</evidence>
<dbReference type="GO" id="GO:0004190">
    <property type="term" value="F:aspartic-type endopeptidase activity"/>
    <property type="evidence" value="ECO:0007669"/>
    <property type="project" value="UniProtKB-KW"/>
</dbReference>
<evidence type="ECO:0000313" key="9">
    <source>
        <dbReference type="Proteomes" id="UP001176059"/>
    </source>
</evidence>
<feature type="disulfide bond" evidence="4">
    <location>
        <begin position="144"/>
        <end position="149"/>
    </location>
</feature>
<accession>A0AA38N0L9</accession>
<organism evidence="8 9">
    <name type="scientific">Lentinula guzmanii</name>
    <dbReference type="NCBI Taxonomy" id="2804957"/>
    <lineage>
        <taxon>Eukaryota</taxon>
        <taxon>Fungi</taxon>
        <taxon>Dikarya</taxon>
        <taxon>Basidiomycota</taxon>
        <taxon>Agaricomycotina</taxon>
        <taxon>Agaricomycetes</taxon>
        <taxon>Agaricomycetidae</taxon>
        <taxon>Agaricales</taxon>
        <taxon>Marasmiineae</taxon>
        <taxon>Omphalotaceae</taxon>
        <taxon>Lentinula</taxon>
    </lineage>
</organism>
<dbReference type="InterPro" id="IPR021109">
    <property type="entry name" value="Peptidase_aspartic_dom_sf"/>
</dbReference>
<feature type="chain" id="PRO_5041353682" evidence="6">
    <location>
        <begin position="20"/>
        <end position="428"/>
    </location>
</feature>
<dbReference type="PROSITE" id="PS51767">
    <property type="entry name" value="PEPTIDASE_A1"/>
    <property type="match status" value="1"/>
</dbReference>
<evidence type="ECO:0000256" key="6">
    <source>
        <dbReference type="SAM" id="SignalP"/>
    </source>
</evidence>
<dbReference type="InterPro" id="IPR001461">
    <property type="entry name" value="Aspartic_peptidase_A1"/>
</dbReference>
<keyword evidence="9" id="KW-1185">Reference proteome</keyword>
<feature type="active site" evidence="3">
    <location>
        <position position="131"/>
    </location>
</feature>
<comment type="caution">
    <text evidence="8">The sequence shown here is derived from an EMBL/GenBank/DDBJ whole genome shotgun (WGS) entry which is preliminary data.</text>
</comment>
<keyword evidence="5 8" id="KW-0645">Protease</keyword>
<dbReference type="EMBL" id="JANVFO010000020">
    <property type="protein sequence ID" value="KAJ3733005.1"/>
    <property type="molecule type" value="Genomic_DNA"/>
</dbReference>